<dbReference type="Proteomes" id="UP000054359">
    <property type="component" value="Unassembled WGS sequence"/>
</dbReference>
<protein>
    <recommendedName>
        <fullName evidence="1">Mutator-like transposase domain-containing protein</fullName>
    </recommendedName>
</protein>
<keyword evidence="3" id="KW-1185">Reference proteome</keyword>
<name>A0A087U1P4_STEMI</name>
<dbReference type="OMA" id="NHLDPVF"/>
<feature type="non-terminal residue" evidence="2">
    <location>
        <position position="443"/>
    </location>
</feature>
<dbReference type="AlphaFoldDB" id="A0A087U1P4"/>
<dbReference type="OrthoDB" id="6435104at2759"/>
<dbReference type="PANTHER" id="PTHR33309:SF3">
    <property type="entry name" value="CCHC-TYPE DOMAIN-CONTAINING PROTEIN"/>
    <property type="match status" value="1"/>
</dbReference>
<dbReference type="EMBL" id="KK117736">
    <property type="protein sequence ID" value="KFM71283.1"/>
    <property type="molecule type" value="Genomic_DNA"/>
</dbReference>
<evidence type="ECO:0000313" key="3">
    <source>
        <dbReference type="Proteomes" id="UP000054359"/>
    </source>
</evidence>
<sequence length="443" mass="49980">MRCIGKGLTESRTFCGIMDLPPPVTQKSYDKILSHMHAATRNIAENSMKIAADEEIKMTGSSDLTVSGDGTWKTRGHSSRFGVTSIIGGETGKIIDRYVSSSYCKGCETGKNISSKESYLKWKMEHNKVCNKNHSGSSAQMEVNGMLSMFSRSEEKYGVRYVNYIGDGDCKTFLALTKDNPYNVPISKIECVGHIQKRMGARLRKLKQEFRGKKLYDKKPLSGKGRLTDVLIDQLTTYYGNAIRKHSDNYHDMQKAIWAIWYHKRSNDNEVTHDFCPDGVDSWCAYKRAVVNGTNENFKHTNSVPVAVMDAIKPIFKDLSHPDLLKRCIGGRTQNVNESLNSLIWTFCPKTTNNSRKIVEISTNLAVANFNDGKRATLFIMKELECIPGANCVAFAKEANRLRIKFALKRAQDNTLEARITKRREKKEADELHKQNEGVVYAS</sequence>
<reference evidence="2 3" key="1">
    <citation type="submission" date="2013-11" db="EMBL/GenBank/DDBJ databases">
        <title>Genome sequencing of Stegodyphus mimosarum.</title>
        <authorList>
            <person name="Bechsgaard J."/>
        </authorList>
    </citation>
    <scope>NUCLEOTIDE SEQUENCE [LARGE SCALE GENOMIC DNA]</scope>
</reference>
<dbReference type="InterPro" id="IPR049012">
    <property type="entry name" value="Mutator_transp_dom"/>
</dbReference>
<evidence type="ECO:0000313" key="2">
    <source>
        <dbReference type="EMBL" id="KFM71283.1"/>
    </source>
</evidence>
<feature type="domain" description="Mutator-like transposase" evidence="1">
    <location>
        <begin position="3"/>
        <end position="284"/>
    </location>
</feature>
<proteinExistence type="predicted"/>
<accession>A0A087U1P4</accession>
<organism evidence="2 3">
    <name type="scientific">Stegodyphus mimosarum</name>
    <name type="common">African social velvet spider</name>
    <dbReference type="NCBI Taxonomy" id="407821"/>
    <lineage>
        <taxon>Eukaryota</taxon>
        <taxon>Metazoa</taxon>
        <taxon>Ecdysozoa</taxon>
        <taxon>Arthropoda</taxon>
        <taxon>Chelicerata</taxon>
        <taxon>Arachnida</taxon>
        <taxon>Araneae</taxon>
        <taxon>Araneomorphae</taxon>
        <taxon>Entelegynae</taxon>
        <taxon>Eresoidea</taxon>
        <taxon>Eresidae</taxon>
        <taxon>Stegodyphus</taxon>
    </lineage>
</organism>
<evidence type="ECO:0000259" key="1">
    <source>
        <dbReference type="Pfam" id="PF20700"/>
    </source>
</evidence>
<dbReference type="Pfam" id="PF20700">
    <property type="entry name" value="Mutator"/>
    <property type="match status" value="1"/>
</dbReference>
<gene>
    <name evidence="2" type="ORF">X975_00958</name>
</gene>
<dbReference type="PANTHER" id="PTHR33309">
    <property type="entry name" value="KERATIN, ULTRA HIGH-SULFUR MATRIX PROTEIN-LIKE"/>
    <property type="match status" value="1"/>
</dbReference>